<accession>A0A9W6GX50</accession>
<dbReference type="AlphaFoldDB" id="A0A9W6GX50"/>
<sequence>MFTTRIRCPRCGGDHVCVEVIKSTIFPEGNLFCAGWVNGEAKAYCFDCDEAELRERAERTAAAVSAE</sequence>
<organism evidence="1 2">
    <name type="scientific">Methylocystis echinoides</name>
    <dbReference type="NCBI Taxonomy" id="29468"/>
    <lineage>
        <taxon>Bacteria</taxon>
        <taxon>Pseudomonadati</taxon>
        <taxon>Pseudomonadota</taxon>
        <taxon>Alphaproteobacteria</taxon>
        <taxon>Hyphomicrobiales</taxon>
        <taxon>Methylocystaceae</taxon>
        <taxon>Methylocystis</taxon>
    </lineage>
</organism>
<name>A0A9W6GX50_9HYPH</name>
<protein>
    <submittedName>
        <fullName evidence="1">Uncharacterized protein</fullName>
    </submittedName>
</protein>
<dbReference type="RefSeq" id="WP_281804437.1">
    <property type="nucleotide sequence ID" value="NZ_BSEC01000001.1"/>
</dbReference>
<proteinExistence type="predicted"/>
<dbReference type="Proteomes" id="UP001144323">
    <property type="component" value="Unassembled WGS sequence"/>
</dbReference>
<comment type="caution">
    <text evidence="1">The sequence shown here is derived from an EMBL/GenBank/DDBJ whole genome shotgun (WGS) entry which is preliminary data.</text>
</comment>
<dbReference type="EMBL" id="BSEC01000001">
    <property type="protein sequence ID" value="GLI94425.1"/>
    <property type="molecule type" value="Genomic_DNA"/>
</dbReference>
<keyword evidence="2" id="KW-1185">Reference proteome</keyword>
<evidence type="ECO:0000313" key="2">
    <source>
        <dbReference type="Proteomes" id="UP001144323"/>
    </source>
</evidence>
<gene>
    <name evidence="1" type="ORF">LMG27198_34170</name>
</gene>
<evidence type="ECO:0000313" key="1">
    <source>
        <dbReference type="EMBL" id="GLI94425.1"/>
    </source>
</evidence>
<reference evidence="1" key="1">
    <citation type="journal article" date="2023" name="Int. J. Syst. Evol. Microbiol.">
        <title>Methylocystis iwaonis sp. nov., a type II methane-oxidizing bacterium from surface soil of a rice paddy field in Japan, and emended description of the genus Methylocystis (ex Whittenbury et al. 1970) Bowman et al. 1993.</title>
        <authorList>
            <person name="Kaise H."/>
            <person name="Sawadogo J.B."/>
            <person name="Alam M.S."/>
            <person name="Ueno C."/>
            <person name="Dianou D."/>
            <person name="Shinjo R."/>
            <person name="Asakawa S."/>
        </authorList>
    </citation>
    <scope>NUCLEOTIDE SEQUENCE</scope>
    <source>
        <strain evidence="1">LMG27198</strain>
    </source>
</reference>